<dbReference type="Proteomes" id="UP000620124">
    <property type="component" value="Unassembled WGS sequence"/>
</dbReference>
<sequence length="482" mass="53706">MSDELWHYVSTYWADNPTDRPTTQILVQNMVWPAPLPLLPDRRPSSPVALSSSPMRLSLPVTSASPSPVSLTPVFSSSTRQRKWWQLKTPGGLGDILPSQLFTSGVSKGVDLPVSYQPLKIVEQHSTTTLRKSFARKKAKDFQPPVQQNLLRIPIQSSAEDDGWEVVKRHTPPLPPSPTGVRSLSPNTVLHPQAKHRPPPQQQGQTLSQYRGVSTFRKKTILSLASLEPQQVCTESEERTREILPFHQKGKEKCKGVLSGRGRDTELTRKIGFLIATALEDWTLVLDVCDHASAAEAYAKEALVAARLWAMMLHNSSEIFIMHSTSRRFLSTVEDLLTFPHTSPVVRDRVMDVLAAAAYASGSRRNAGFRPLWRRVRPLDKPEEGIPFEAEDPMLNPALGTSSEDDINGADGPVVPPIFALHDDSRRPLLRSTPPGDHVMVPLQRSDAHEDFYNFAFSTQMPQAETQDYRNSPPPAYTSIDD</sequence>
<dbReference type="Gene3D" id="1.25.40.90">
    <property type="match status" value="1"/>
</dbReference>
<keyword evidence="3" id="KW-1185">Reference proteome</keyword>
<dbReference type="EMBL" id="JACAZI010000039">
    <property type="protein sequence ID" value="KAF7326934.1"/>
    <property type="molecule type" value="Genomic_DNA"/>
</dbReference>
<feature type="region of interest" description="Disordered" evidence="1">
    <location>
        <begin position="462"/>
        <end position="482"/>
    </location>
</feature>
<dbReference type="SUPFAM" id="SSF48464">
    <property type="entry name" value="ENTH/VHS domain"/>
    <property type="match status" value="1"/>
</dbReference>
<dbReference type="OrthoDB" id="10255964at2759"/>
<organism evidence="2 3">
    <name type="scientific">Mycena venus</name>
    <dbReference type="NCBI Taxonomy" id="2733690"/>
    <lineage>
        <taxon>Eukaryota</taxon>
        <taxon>Fungi</taxon>
        <taxon>Dikarya</taxon>
        <taxon>Basidiomycota</taxon>
        <taxon>Agaricomycotina</taxon>
        <taxon>Agaricomycetes</taxon>
        <taxon>Agaricomycetidae</taxon>
        <taxon>Agaricales</taxon>
        <taxon>Marasmiineae</taxon>
        <taxon>Mycenaceae</taxon>
        <taxon>Mycena</taxon>
    </lineage>
</organism>
<evidence type="ECO:0000256" key="1">
    <source>
        <dbReference type="SAM" id="MobiDB-lite"/>
    </source>
</evidence>
<gene>
    <name evidence="2" type="ORF">MVEN_02587300</name>
</gene>
<evidence type="ECO:0008006" key="4">
    <source>
        <dbReference type="Google" id="ProtNLM"/>
    </source>
</evidence>
<feature type="region of interest" description="Disordered" evidence="1">
    <location>
        <begin position="167"/>
        <end position="209"/>
    </location>
</feature>
<comment type="caution">
    <text evidence="2">The sequence shown here is derived from an EMBL/GenBank/DDBJ whole genome shotgun (WGS) entry which is preliminary data.</text>
</comment>
<dbReference type="AlphaFoldDB" id="A0A8H6WU45"/>
<feature type="compositionally biased region" description="Polar residues" evidence="1">
    <location>
        <begin position="180"/>
        <end position="190"/>
    </location>
</feature>
<proteinExistence type="predicted"/>
<dbReference type="InterPro" id="IPR008942">
    <property type="entry name" value="ENTH_VHS"/>
</dbReference>
<evidence type="ECO:0000313" key="2">
    <source>
        <dbReference type="EMBL" id="KAF7326934.1"/>
    </source>
</evidence>
<accession>A0A8H6WU45</accession>
<reference evidence="2" key="1">
    <citation type="submission" date="2020-05" db="EMBL/GenBank/DDBJ databases">
        <title>Mycena genomes resolve the evolution of fungal bioluminescence.</title>
        <authorList>
            <person name="Tsai I.J."/>
        </authorList>
    </citation>
    <scope>NUCLEOTIDE SEQUENCE</scope>
    <source>
        <strain evidence="2">CCC161011</strain>
    </source>
</reference>
<protein>
    <recommendedName>
        <fullName evidence="4">VHS domain-containing protein</fullName>
    </recommendedName>
</protein>
<name>A0A8H6WU45_9AGAR</name>
<evidence type="ECO:0000313" key="3">
    <source>
        <dbReference type="Proteomes" id="UP000620124"/>
    </source>
</evidence>